<evidence type="ECO:0000256" key="1">
    <source>
        <dbReference type="SAM" id="SignalP"/>
    </source>
</evidence>
<proteinExistence type="predicted"/>
<dbReference type="Proteomes" id="UP000192330">
    <property type="component" value="Unassembled WGS sequence"/>
</dbReference>
<feature type="signal peptide" evidence="1">
    <location>
        <begin position="1"/>
        <end position="21"/>
    </location>
</feature>
<reference evidence="2 3" key="1">
    <citation type="submission" date="2017-04" db="EMBL/GenBank/DDBJ databases">
        <authorList>
            <person name="Afonso C.L."/>
            <person name="Miller P.J."/>
            <person name="Scott M.A."/>
            <person name="Spackman E."/>
            <person name="Goraichik I."/>
            <person name="Dimitrov K.M."/>
            <person name="Suarez D.L."/>
            <person name="Swayne D.E."/>
        </authorList>
    </citation>
    <scope>NUCLEOTIDE SEQUENCE [LARGE SCALE GENOMIC DNA]</scope>
    <source>
        <strain evidence="2 3">CGMCC 1.12644</strain>
    </source>
</reference>
<sequence length="95" mass="10975">MKAFPVIVAAIAAFGPGAATAEWCNPPIAPELTTPELAQEYREEFKDEFNQYFRDASRYTACLDAERTRIFEEMQITAQRYERFLGDSRNWTTDQ</sequence>
<evidence type="ECO:0000313" key="3">
    <source>
        <dbReference type="Proteomes" id="UP000192330"/>
    </source>
</evidence>
<keyword evidence="1" id="KW-0732">Signal</keyword>
<protein>
    <submittedName>
        <fullName evidence="2">Uncharacterized protein</fullName>
    </submittedName>
</protein>
<dbReference type="AlphaFoldDB" id="A0A1W2DXV8"/>
<name>A0A1W2DXV8_9RHOB</name>
<organism evidence="2 3">
    <name type="scientific">Primorskyibacter flagellatus</name>
    <dbReference type="NCBI Taxonomy" id="1387277"/>
    <lineage>
        <taxon>Bacteria</taxon>
        <taxon>Pseudomonadati</taxon>
        <taxon>Pseudomonadota</taxon>
        <taxon>Alphaproteobacteria</taxon>
        <taxon>Rhodobacterales</taxon>
        <taxon>Roseobacteraceae</taxon>
        <taxon>Primorskyibacter</taxon>
    </lineage>
</organism>
<evidence type="ECO:0000313" key="2">
    <source>
        <dbReference type="EMBL" id="SMD02283.1"/>
    </source>
</evidence>
<accession>A0A1W2DXV8</accession>
<dbReference type="OrthoDB" id="7866523at2"/>
<feature type="chain" id="PRO_5012596791" evidence="1">
    <location>
        <begin position="22"/>
        <end position="95"/>
    </location>
</feature>
<dbReference type="STRING" id="1387277.SAMN06295998_11947"/>
<dbReference type="RefSeq" id="WP_084354103.1">
    <property type="nucleotide sequence ID" value="NZ_FWYD01000019.1"/>
</dbReference>
<dbReference type="EMBL" id="FWYD01000019">
    <property type="protein sequence ID" value="SMD02283.1"/>
    <property type="molecule type" value="Genomic_DNA"/>
</dbReference>
<gene>
    <name evidence="2" type="ORF">SAMN06295998_11947</name>
</gene>
<keyword evidence="3" id="KW-1185">Reference proteome</keyword>